<accession>R9ULN1</accession>
<protein>
    <submittedName>
        <fullName evidence="2">Uncharacterized protein</fullName>
    </submittedName>
</protein>
<reference evidence="2 3" key="1">
    <citation type="submission" date="2013-06" db="EMBL/GenBank/DDBJ databases">
        <title>Complete genome sequence of Paenibacillus mucilaginosus K02.</title>
        <authorList>
            <person name="Xiao B."/>
            <person name="Sun L."/>
            <person name="Xiao L."/>
            <person name="Lian B."/>
        </authorList>
    </citation>
    <scope>NUCLEOTIDE SEQUENCE [LARGE SCALE GENOMIC DNA]</scope>
    <source>
        <strain evidence="2 3">K02</strain>
    </source>
</reference>
<evidence type="ECO:0000313" key="3">
    <source>
        <dbReference type="Proteomes" id="UP000007392"/>
    </source>
</evidence>
<dbReference type="Proteomes" id="UP000007392">
    <property type="component" value="Chromosome"/>
</dbReference>
<feature type="transmembrane region" description="Helical" evidence="1">
    <location>
        <begin position="6"/>
        <end position="25"/>
    </location>
</feature>
<name>R9ULN1_9BACL</name>
<evidence type="ECO:0000313" key="2">
    <source>
        <dbReference type="EMBL" id="AGN70759.1"/>
    </source>
</evidence>
<keyword evidence="1" id="KW-1133">Transmembrane helix</keyword>
<dbReference type="KEGG" id="pmw:B2K_39925"/>
<proteinExistence type="predicted"/>
<organism evidence="2 3">
    <name type="scientific">Paenibacillus mucilaginosus K02</name>
    <dbReference type="NCBI Taxonomy" id="997761"/>
    <lineage>
        <taxon>Bacteria</taxon>
        <taxon>Bacillati</taxon>
        <taxon>Bacillota</taxon>
        <taxon>Bacilli</taxon>
        <taxon>Bacillales</taxon>
        <taxon>Paenibacillaceae</taxon>
        <taxon>Paenibacillus</taxon>
    </lineage>
</organism>
<sequence>MLQGTVYGIILLALSTFSAAARLYIDCKTISIARHNIDASAFRQANPAGQLRGTSMGIGTAGLLSSLKIKEL</sequence>
<keyword evidence="1" id="KW-0812">Transmembrane</keyword>
<dbReference type="HOGENOM" id="CLU_2718526_0_0_9"/>
<keyword evidence="1" id="KW-0472">Membrane</keyword>
<dbReference type="EMBL" id="CP003422">
    <property type="protein sequence ID" value="AGN70759.1"/>
    <property type="molecule type" value="Genomic_DNA"/>
</dbReference>
<gene>
    <name evidence="2" type="ORF">B2K_39925</name>
</gene>
<evidence type="ECO:0000256" key="1">
    <source>
        <dbReference type="SAM" id="Phobius"/>
    </source>
</evidence>
<dbReference type="AlphaFoldDB" id="R9ULN1"/>